<organism evidence="2 3">
    <name type="scientific">Anaeromyces robustus</name>
    <dbReference type="NCBI Taxonomy" id="1754192"/>
    <lineage>
        <taxon>Eukaryota</taxon>
        <taxon>Fungi</taxon>
        <taxon>Fungi incertae sedis</taxon>
        <taxon>Chytridiomycota</taxon>
        <taxon>Chytridiomycota incertae sedis</taxon>
        <taxon>Neocallimastigomycetes</taxon>
        <taxon>Neocallimastigales</taxon>
        <taxon>Neocallimastigaceae</taxon>
        <taxon>Anaeromyces</taxon>
    </lineage>
</organism>
<dbReference type="InterPro" id="IPR040401">
    <property type="entry name" value="CCDC162"/>
</dbReference>
<keyword evidence="3" id="KW-1185">Reference proteome</keyword>
<protein>
    <submittedName>
        <fullName evidence="2">Uncharacterized protein</fullName>
    </submittedName>
</protein>
<comment type="caution">
    <text evidence="2">The sequence shown here is derived from an EMBL/GenBank/DDBJ whole genome shotgun (WGS) entry which is preliminary data.</text>
</comment>
<feature type="coiled-coil region" evidence="1">
    <location>
        <begin position="1587"/>
        <end position="1614"/>
    </location>
</feature>
<reference evidence="2 3" key="2">
    <citation type="submission" date="2016-08" db="EMBL/GenBank/DDBJ databases">
        <title>Pervasive Adenine N6-methylation of Active Genes in Fungi.</title>
        <authorList>
            <consortium name="DOE Joint Genome Institute"/>
            <person name="Mondo S.J."/>
            <person name="Dannebaum R.O."/>
            <person name="Kuo R.C."/>
            <person name="Labutti K."/>
            <person name="Haridas S."/>
            <person name="Kuo A."/>
            <person name="Salamov A."/>
            <person name="Ahrendt S.R."/>
            <person name="Lipzen A."/>
            <person name="Sullivan W."/>
            <person name="Andreopoulos W.B."/>
            <person name="Clum A."/>
            <person name="Lindquist E."/>
            <person name="Daum C."/>
            <person name="Ramamoorthy G.K."/>
            <person name="Gryganskyi A."/>
            <person name="Culley D."/>
            <person name="Magnuson J.K."/>
            <person name="James T.Y."/>
            <person name="O'Malley M.A."/>
            <person name="Stajich J.E."/>
            <person name="Spatafora J.W."/>
            <person name="Visel A."/>
            <person name="Grigoriev I.V."/>
        </authorList>
    </citation>
    <scope>NUCLEOTIDE SEQUENCE [LARGE SCALE GENOMIC DNA]</scope>
    <source>
        <strain evidence="2 3">S4</strain>
    </source>
</reference>
<accession>A0A1Y1X394</accession>
<dbReference type="PANTHER" id="PTHR33331">
    <property type="entry name" value="COILED-COIL DOMAIN-CONTAINING PROTEIN 162"/>
    <property type="match status" value="1"/>
</dbReference>
<sequence>MLIIEIDKINMSSYIKNADWIDDIQFNPEFSDEYYKYNEWLLKVKEFDYELKLNYELIKINNIKRCILKLQDMSKLRFEEFSKMTDYMVVNKKSPIDNSEIKPQFELPKSLSGDKENDNNDIFKSKLSLLDDLEKKNTDNKNINLSNAIAEFELFEYFQLRHLRMREFRYTLLSQFNYLRSIEKRITLDMKEINKRNDNDFCDDKYMQRTFSFSDFEEKYDNRKLHDDIIKLIDNDGKEFIYDVAYDDLIKREKELIKIGTSYLNVRTSDQLIEYSGEMKEIGYDIFKDNEIKNSTYLNPKYDRAELLFELYDYETRYQNTKINLINCYLEIYENTTDEEEIEKIAQIITNLIHIKPIVHYNDKYFSYSYLCEINSMENHLNLIKEMLIYSVEKTKGFYSYVETNIANRNNNNFQNSDKTNIPMGMPRYNLFNNKYYPVNMHYPGVNINFTDIYPNLGYISNMVYIQENLNKEFIDYYKLVFSNKTPDPIYVKCILWDIAYKKWVNLVNSNFEDDYIKKTTEKLFNEKQLEDLQIPDYATFIEKYKNNKKNKDNNYFMDLNSNKNSNNEYENSMNNLFLNSEFNYYGKDILLGLLKMISTRNKLLYSWIETEYCREIYNKQIYYMKVSVTDEDYENIHMFTLTEEESKNKDNTETKETKETIELNSQNIFRNDIGHENYEIRNIIEDSNFFNISRQEFKPLSYNELIDDEEEFELPSYNNINKYIDINELKKMLQALKLQQLEQMNYNISINLHKYCMTEIYPILIDEYIKLPPQDEVIINKKNNLQKTTDMKKQKISYNVNYNNIVFATTTEKMVLKIIIKNEWRKIYKTIDKSVSNFEGGIQEKMEYKLSCELKEKDNKIRQYNISSFMDKFDIKTNIFSQKKTFKKALKLNGFIKDILEQISNYGWFLQRNIIYRITNDIIKQADYVLTNITSIKEKLGNCSEVENYKPIKNILYYEWKKYNLLMKAFKYLSIDVLFFNGDSYSLYKKRDDLISIHLYYKLSINEKKLCDLKISKMEEVMNRKFSKGNKLKDENDLIKITEIEYLEQLLSLTGIRLEYYRIRMKNAIKIDFEKSKTFFKLYRNDILFNSIRLFYKNDSNQREYSEIIFDTTMELKGSETSYAVQILFEQYQVSLMSDDLYYYYTLNLYNHANILMAKIYNLQKISSIPFQYQKESVVFSHKENPSLNDNEISNIIEDSIIEVSKKDFFSAINLLAYNMFEWEQNRDISYKKFFCSLQTKMNDMFTEYEQKITNMNFEKKKYLEEYDCEVQLETSNTNDLIVIKLKELSKAIEDQKEYYKIEKKRIKEKVLNEYKELVKELVEKFIALKQQFNDYRISTKQETLKIMNESKNENLKKVIKSEMMPENLIEVSKKILINDEIINNYKDEINELKYMNTKMRAFYILLINKIKTQCKMEKRNLKDSYKKKETTLWKNYYDFKLRDDSLNDELRKARRLNKMIEEYKSQLSVQSDRKKVINMKKKINYYKNLNIVQLINELKQKTNLVLKLSEKLKRYTDEEVVTENDFNNDIFNSIQDLLNNECLTFNEFNLLSSKEDNNEHNEYDINSNNSSEIMRTISNDNDMTKDNYLEIINNLIKENSLLKKKITEQNTNPKYLKNEIVNVNEELYNIRRPQSAQSTKHTRYNSTEIRNINILNEQRFDNQSRYPPINSKVLNKVNKEEYEDSVKEKLYLDMTNKNITNKNQVKKRNKFILSETMNEDNYILNYDNNISYNLNQNDPLFAILITKNSIVLH</sequence>
<evidence type="ECO:0000313" key="2">
    <source>
        <dbReference type="EMBL" id="ORX80135.1"/>
    </source>
</evidence>
<dbReference type="EMBL" id="MCFG01000154">
    <property type="protein sequence ID" value="ORX80135.1"/>
    <property type="molecule type" value="Genomic_DNA"/>
</dbReference>
<dbReference type="Proteomes" id="UP000193944">
    <property type="component" value="Unassembled WGS sequence"/>
</dbReference>
<gene>
    <name evidence="2" type="ORF">BCR32DRAFT_269023</name>
</gene>
<feature type="coiled-coil region" evidence="1">
    <location>
        <begin position="1448"/>
        <end position="1520"/>
    </location>
</feature>
<name>A0A1Y1X394_9FUNG</name>
<evidence type="ECO:0000313" key="3">
    <source>
        <dbReference type="Proteomes" id="UP000193944"/>
    </source>
</evidence>
<keyword evidence="1" id="KW-0175">Coiled coil</keyword>
<evidence type="ECO:0000256" key="1">
    <source>
        <dbReference type="SAM" id="Coils"/>
    </source>
</evidence>
<dbReference type="PANTHER" id="PTHR33331:SF13">
    <property type="entry name" value="COILED-COIL DOMAIN CONTAINING 162"/>
    <property type="match status" value="1"/>
</dbReference>
<proteinExistence type="predicted"/>
<dbReference type="OrthoDB" id="76966at2759"/>
<feature type="coiled-coil region" evidence="1">
    <location>
        <begin position="1306"/>
        <end position="1333"/>
    </location>
</feature>
<reference evidence="2 3" key="1">
    <citation type="submission" date="2016-08" db="EMBL/GenBank/DDBJ databases">
        <title>A Parts List for Fungal Cellulosomes Revealed by Comparative Genomics.</title>
        <authorList>
            <consortium name="DOE Joint Genome Institute"/>
            <person name="Haitjema C.H."/>
            <person name="Gilmore S.P."/>
            <person name="Henske J.K."/>
            <person name="Solomon K.V."/>
            <person name="De Groot R."/>
            <person name="Kuo A."/>
            <person name="Mondo S.J."/>
            <person name="Salamov A.A."/>
            <person name="Labutti K."/>
            <person name="Zhao Z."/>
            <person name="Chiniquy J."/>
            <person name="Barry K."/>
            <person name="Brewer H.M."/>
            <person name="Purvine S.O."/>
            <person name="Wright A.T."/>
            <person name="Boxma B."/>
            <person name="Van Alen T."/>
            <person name="Hackstein J.H."/>
            <person name="Baker S.E."/>
            <person name="Grigoriev I.V."/>
            <person name="O'Malley M.A."/>
        </authorList>
    </citation>
    <scope>NUCLEOTIDE SEQUENCE [LARGE SCALE GENOMIC DNA]</scope>
    <source>
        <strain evidence="2 3">S4</strain>
    </source>
</reference>